<evidence type="ECO:0000256" key="7">
    <source>
        <dbReference type="SAM" id="SignalP"/>
    </source>
</evidence>
<keyword evidence="4 6" id="KW-0472">Membrane</keyword>
<dbReference type="InterPro" id="IPR051694">
    <property type="entry name" value="Immunoregulatory_rcpt-like"/>
</dbReference>
<accession>A0ABR4G457</accession>
<feature type="compositionally biased region" description="Polar residues" evidence="5">
    <location>
        <begin position="266"/>
        <end position="279"/>
    </location>
</feature>
<keyword evidence="7" id="KW-0732">Signal</keyword>
<evidence type="ECO:0000256" key="5">
    <source>
        <dbReference type="SAM" id="MobiDB-lite"/>
    </source>
</evidence>
<feature type="transmembrane region" description="Helical" evidence="6">
    <location>
        <begin position="173"/>
        <end position="194"/>
    </location>
</feature>
<feature type="region of interest" description="Disordered" evidence="5">
    <location>
        <begin position="200"/>
        <end position="294"/>
    </location>
</feature>
<reference evidence="8 9" key="1">
    <citation type="submission" date="2024-07" db="EMBL/GenBank/DDBJ databases">
        <title>Section-level genome sequencing and comparative genomics of Aspergillus sections Usti and Cavernicolus.</title>
        <authorList>
            <consortium name="Lawrence Berkeley National Laboratory"/>
            <person name="Nybo J.L."/>
            <person name="Vesth T.C."/>
            <person name="Theobald S."/>
            <person name="Frisvad J.C."/>
            <person name="Larsen T.O."/>
            <person name="Kjaerboelling I."/>
            <person name="Rothschild-Mancinelli K."/>
            <person name="Lyhne E.K."/>
            <person name="Kogle M.E."/>
            <person name="Barry K."/>
            <person name="Clum A."/>
            <person name="Na H."/>
            <person name="Ledsgaard L."/>
            <person name="Lin J."/>
            <person name="Lipzen A."/>
            <person name="Kuo A."/>
            <person name="Riley R."/>
            <person name="Mondo S."/>
            <person name="Labutti K."/>
            <person name="Haridas S."/>
            <person name="Pangalinan J."/>
            <person name="Salamov A.A."/>
            <person name="Simmons B.A."/>
            <person name="Magnuson J.K."/>
            <person name="Chen J."/>
            <person name="Drula E."/>
            <person name="Henrissat B."/>
            <person name="Wiebenga A."/>
            <person name="Lubbers R.J."/>
            <person name="Gomes A.C."/>
            <person name="Makela M.R."/>
            <person name="Stajich J."/>
            <person name="Grigoriev I.V."/>
            <person name="Mortensen U.H."/>
            <person name="De Vries R.P."/>
            <person name="Baker S.E."/>
            <person name="Andersen M.R."/>
        </authorList>
    </citation>
    <scope>NUCLEOTIDE SEQUENCE [LARGE SCALE GENOMIC DNA]</scope>
    <source>
        <strain evidence="8 9">CBS 209.92</strain>
    </source>
</reference>
<keyword evidence="9" id="KW-1185">Reference proteome</keyword>
<dbReference type="Proteomes" id="UP001610563">
    <property type="component" value="Unassembled WGS sequence"/>
</dbReference>
<sequence>MHRTTRLLTLLSIACSASAWTFTWTNSDGQSYIEHSNDPEDCKQIQQAEGEKFRWVPEEDGLSIWLYENSKCDGRQAGYSPPTVWDHVSSRDLLSFRVADGDGDDDTSTNTTGTTTSTSTSTDSTSSSTETSQSTTTPADTTPTSTSSASETPSSEPSNSDSDNSSTSSAGPIAGGVVGGVAGLAAIGGLFFFLGRRRRSNNSQPVPLESAPDDRPDTAASESAPAQGPAPTPMYPGAAAGSTTPYSPISIEGKPELDSAPVYQVESPSEQPISSTKQGYSPFDDSATISHRPPARMMAELPGDSVMVEMSDSHRLNELEGDGTPKKW</sequence>
<evidence type="ECO:0000256" key="1">
    <source>
        <dbReference type="ARBA" id="ARBA00004167"/>
    </source>
</evidence>
<proteinExistence type="predicted"/>
<comment type="caution">
    <text evidence="8">The sequence shown here is derived from an EMBL/GenBank/DDBJ whole genome shotgun (WGS) entry which is preliminary data.</text>
</comment>
<feature type="signal peptide" evidence="7">
    <location>
        <begin position="1"/>
        <end position="19"/>
    </location>
</feature>
<gene>
    <name evidence="8" type="ORF">BJX66DRAFT_338535</name>
</gene>
<dbReference type="EMBL" id="JBFTWV010000053">
    <property type="protein sequence ID" value="KAL2793805.1"/>
    <property type="molecule type" value="Genomic_DNA"/>
</dbReference>
<protein>
    <submittedName>
        <fullName evidence="8">Uncharacterized protein</fullName>
    </submittedName>
</protein>
<feature type="chain" id="PRO_5045752853" evidence="7">
    <location>
        <begin position="20"/>
        <end position="328"/>
    </location>
</feature>
<evidence type="ECO:0000313" key="8">
    <source>
        <dbReference type="EMBL" id="KAL2793805.1"/>
    </source>
</evidence>
<evidence type="ECO:0000256" key="2">
    <source>
        <dbReference type="ARBA" id="ARBA00022692"/>
    </source>
</evidence>
<evidence type="ECO:0000313" key="9">
    <source>
        <dbReference type="Proteomes" id="UP001610563"/>
    </source>
</evidence>
<keyword evidence="3 6" id="KW-1133">Transmembrane helix</keyword>
<name>A0ABR4G457_9EURO</name>
<feature type="region of interest" description="Disordered" evidence="5">
    <location>
        <begin position="99"/>
        <end position="171"/>
    </location>
</feature>
<comment type="subcellular location">
    <subcellularLocation>
        <location evidence="1">Membrane</location>
        <topology evidence="1">Single-pass membrane protein</topology>
    </subcellularLocation>
</comment>
<evidence type="ECO:0000256" key="3">
    <source>
        <dbReference type="ARBA" id="ARBA00022989"/>
    </source>
</evidence>
<evidence type="ECO:0000256" key="4">
    <source>
        <dbReference type="ARBA" id="ARBA00023136"/>
    </source>
</evidence>
<evidence type="ECO:0000256" key="6">
    <source>
        <dbReference type="SAM" id="Phobius"/>
    </source>
</evidence>
<feature type="compositionally biased region" description="Low complexity" evidence="5">
    <location>
        <begin position="108"/>
        <end position="171"/>
    </location>
</feature>
<organism evidence="8 9">
    <name type="scientific">Aspergillus keveii</name>
    <dbReference type="NCBI Taxonomy" id="714993"/>
    <lineage>
        <taxon>Eukaryota</taxon>
        <taxon>Fungi</taxon>
        <taxon>Dikarya</taxon>
        <taxon>Ascomycota</taxon>
        <taxon>Pezizomycotina</taxon>
        <taxon>Eurotiomycetes</taxon>
        <taxon>Eurotiomycetidae</taxon>
        <taxon>Eurotiales</taxon>
        <taxon>Aspergillaceae</taxon>
        <taxon>Aspergillus</taxon>
        <taxon>Aspergillus subgen. Nidulantes</taxon>
    </lineage>
</organism>
<dbReference type="PANTHER" id="PTHR15549">
    <property type="entry name" value="PAIRED IMMUNOGLOBULIN-LIKE TYPE 2 RECEPTOR"/>
    <property type="match status" value="1"/>
</dbReference>
<keyword evidence="2 6" id="KW-0812">Transmembrane</keyword>